<comment type="caution">
    <text evidence="1">The sequence shown here is derived from an EMBL/GenBank/DDBJ whole genome shotgun (WGS) entry which is preliminary data.</text>
</comment>
<keyword evidence="2" id="KW-1185">Reference proteome</keyword>
<dbReference type="Pfam" id="PF20289">
    <property type="entry name" value="MComp1"/>
    <property type="match status" value="1"/>
</dbReference>
<proteinExistence type="predicted"/>
<evidence type="ECO:0000313" key="1">
    <source>
        <dbReference type="EMBL" id="KEO83018.1"/>
    </source>
</evidence>
<gene>
    <name evidence="1" type="ORF">EL26_12065</name>
</gene>
<name>A0A074LT25_9BACL</name>
<dbReference type="eggNOG" id="ENOG502ZD1P">
    <property type="taxonomic scope" value="Bacteria"/>
</dbReference>
<dbReference type="InterPro" id="IPR046905">
    <property type="entry name" value="ABC-3C_MC1"/>
</dbReference>
<dbReference type="AlphaFoldDB" id="A0A074LT25"/>
<dbReference type="STRING" id="1157490.EL26_12065"/>
<sequence length="228" mass="26338">MDTEPMGPHQVSDRAELVEQVRQMMRPRVKKLLNELHDFFQSRTNLVLLDRLIYRHIQAVYGSPQQLFAVSCYEKEAELWHNWQRAAHQLGYKVRNHLPVELDALRHDLYLLLVVDADRVSTELRKQIENNRVGFRIYVLTRADLQHPDRLLERLPFGNGLHRAGARSPEAWFQEGHFLRRLQETVEERAAAKLTPDFFANGAADVQGLLRLLGEPMTGGVEDALASD</sequence>
<dbReference type="EMBL" id="JMIR01000015">
    <property type="protein sequence ID" value="KEO83018.1"/>
    <property type="molecule type" value="Genomic_DNA"/>
</dbReference>
<protein>
    <submittedName>
        <fullName evidence="1">Uncharacterized protein</fullName>
    </submittedName>
</protein>
<organism evidence="1 2">
    <name type="scientific">Tumebacillus flagellatus</name>
    <dbReference type="NCBI Taxonomy" id="1157490"/>
    <lineage>
        <taxon>Bacteria</taxon>
        <taxon>Bacillati</taxon>
        <taxon>Bacillota</taxon>
        <taxon>Bacilli</taxon>
        <taxon>Bacillales</taxon>
        <taxon>Alicyclobacillaceae</taxon>
        <taxon>Tumebacillus</taxon>
    </lineage>
</organism>
<reference evidence="1 2" key="1">
    <citation type="journal article" date="2013" name="Int. J. Syst. Evol. Microbiol.">
        <title>Tumebacillus flagellatus sp. nov., an alpha-amylase/pullulanase-producing bacterium isolated from cassava wastewater.</title>
        <authorList>
            <person name="Wang Q."/>
            <person name="Xie N."/>
            <person name="Qin Y."/>
            <person name="Shen N."/>
            <person name="Zhu J."/>
            <person name="Mi H."/>
            <person name="Huang R."/>
        </authorList>
    </citation>
    <scope>NUCLEOTIDE SEQUENCE [LARGE SCALE GENOMIC DNA]</scope>
    <source>
        <strain evidence="1 2">GST4</strain>
    </source>
</reference>
<dbReference type="Proteomes" id="UP000027931">
    <property type="component" value="Unassembled WGS sequence"/>
</dbReference>
<accession>A0A074LT25</accession>
<evidence type="ECO:0000313" key="2">
    <source>
        <dbReference type="Proteomes" id="UP000027931"/>
    </source>
</evidence>